<dbReference type="EMBL" id="JAUSRL010000005">
    <property type="protein sequence ID" value="MDP9961164.1"/>
    <property type="molecule type" value="Genomic_DNA"/>
</dbReference>
<comment type="caution">
    <text evidence="1">The sequence shown here is derived from an EMBL/GenBank/DDBJ whole genome shotgun (WGS) entry which is preliminary data.</text>
</comment>
<sequence length="60" mass="7047">MNCGLRIHFQFVAVYSNSKFRKEGWDKKSQPDQVPKVYFNKVVSALASINYVFLSLRFPF</sequence>
<evidence type="ECO:0000313" key="2">
    <source>
        <dbReference type="Proteomes" id="UP001235513"/>
    </source>
</evidence>
<keyword evidence="2" id="KW-1185">Reference proteome</keyword>
<accession>A0ABT9SQN3</accession>
<reference evidence="1 2" key="1">
    <citation type="submission" date="2023-07" db="EMBL/GenBank/DDBJ databases">
        <title>Sorghum-associated microbial communities from plants grown in Nebraska, USA.</title>
        <authorList>
            <person name="Schachtman D."/>
        </authorList>
    </citation>
    <scope>NUCLEOTIDE SEQUENCE [LARGE SCALE GENOMIC DNA]</scope>
    <source>
        <strain evidence="1 2">CC351</strain>
    </source>
</reference>
<name>A0ABT9SQN3_9FLAO</name>
<gene>
    <name evidence="1" type="ORF">J2T04_003062</name>
</gene>
<evidence type="ECO:0000313" key="1">
    <source>
        <dbReference type="EMBL" id="MDP9961164.1"/>
    </source>
</evidence>
<proteinExistence type="predicted"/>
<organism evidence="1 2">
    <name type="scientific">Chryseobacterium lathyri</name>
    <dbReference type="NCBI Taxonomy" id="395933"/>
    <lineage>
        <taxon>Bacteria</taxon>
        <taxon>Pseudomonadati</taxon>
        <taxon>Bacteroidota</taxon>
        <taxon>Flavobacteriia</taxon>
        <taxon>Flavobacteriales</taxon>
        <taxon>Weeksellaceae</taxon>
        <taxon>Chryseobacterium group</taxon>
        <taxon>Chryseobacterium</taxon>
    </lineage>
</organism>
<dbReference type="Proteomes" id="UP001235513">
    <property type="component" value="Unassembled WGS sequence"/>
</dbReference>
<protein>
    <submittedName>
        <fullName evidence="1">Uncharacterized protein</fullName>
    </submittedName>
</protein>